<evidence type="ECO:0000313" key="2">
    <source>
        <dbReference type="Proteomes" id="UP000483286"/>
    </source>
</evidence>
<dbReference type="AlphaFoldDB" id="A0A7C9LMS0"/>
<sequence length="353" mass="39707">MKDLVRRPFGFASAVAVEALTFTVQGNVSPTSELVVRDQLQLTRDEIRRQYVALTQTDVVWQANVMATYKGVHDTWWNVWSATPPYLLYLACLNWYQHVQAWHTEAQAAADNLWRFAAPIALKLSVEAAPQFSGWSEAFSFIASNSVDIIHRWKPAGGIAFLKYFEEANRAELPKGVAFLRGRGQHLDQRLRTIWAARASLLAYGVDQAMITPDLILSEIRSQAKARGESVAKFWTLDNVAELLEAQYEPVWSLNYSGEDDNRMYGETLPANADVENDFETTSMHQEAGRAARALAREGLWPLAMSLPLNELLQAAEAGTQPLSVFCQQFNLKQDVALEIVSHIGHLRLWSDI</sequence>
<reference evidence="1 2" key="1">
    <citation type="submission" date="2019-12" db="EMBL/GenBank/DDBJ databases">
        <title>Deinococcus sp. HMF7620 Genome sequencing and assembly.</title>
        <authorList>
            <person name="Kang H."/>
            <person name="Kim H."/>
            <person name="Joh K."/>
        </authorList>
    </citation>
    <scope>NUCLEOTIDE SEQUENCE [LARGE SCALE GENOMIC DNA]</scope>
    <source>
        <strain evidence="1 2">HMF7620</strain>
    </source>
</reference>
<dbReference type="EMBL" id="WQLB01000015">
    <property type="protein sequence ID" value="MVN87557.1"/>
    <property type="molecule type" value="Genomic_DNA"/>
</dbReference>
<dbReference type="RefSeq" id="WP_157459612.1">
    <property type="nucleotide sequence ID" value="NZ_WQLB01000015.1"/>
</dbReference>
<comment type="caution">
    <text evidence="1">The sequence shown here is derived from an EMBL/GenBank/DDBJ whole genome shotgun (WGS) entry which is preliminary data.</text>
</comment>
<keyword evidence="2" id="KW-1185">Reference proteome</keyword>
<accession>A0A7C9LMS0</accession>
<evidence type="ECO:0000313" key="1">
    <source>
        <dbReference type="EMBL" id="MVN87557.1"/>
    </source>
</evidence>
<gene>
    <name evidence="1" type="ORF">GO986_12350</name>
</gene>
<organism evidence="1 2">
    <name type="scientific">Deinococcus arboris</name>
    <dbReference type="NCBI Taxonomy" id="2682977"/>
    <lineage>
        <taxon>Bacteria</taxon>
        <taxon>Thermotogati</taxon>
        <taxon>Deinococcota</taxon>
        <taxon>Deinococci</taxon>
        <taxon>Deinococcales</taxon>
        <taxon>Deinococcaceae</taxon>
        <taxon>Deinococcus</taxon>
    </lineage>
</organism>
<protein>
    <submittedName>
        <fullName evidence="1">Uncharacterized protein</fullName>
    </submittedName>
</protein>
<dbReference type="Proteomes" id="UP000483286">
    <property type="component" value="Unassembled WGS sequence"/>
</dbReference>
<proteinExistence type="predicted"/>
<name>A0A7C9LMS0_9DEIO</name>